<dbReference type="Proteomes" id="UP000019377">
    <property type="component" value="Unassembled WGS sequence"/>
</dbReference>
<evidence type="ECO:0000313" key="3">
    <source>
        <dbReference type="EMBL" id="EST06579.1"/>
    </source>
</evidence>
<keyword evidence="4" id="KW-1185">Reference proteome</keyword>
<evidence type="ECO:0000256" key="1">
    <source>
        <dbReference type="SAM" id="MobiDB-lite"/>
    </source>
</evidence>
<dbReference type="OrthoDB" id="20821at2759"/>
<dbReference type="RefSeq" id="XP_016291568.1">
    <property type="nucleotide sequence ID" value="XM_016438043.1"/>
</dbReference>
<name>V5EWC2_KALBG</name>
<dbReference type="InterPro" id="IPR009686">
    <property type="entry name" value="Senescence/spartin_C"/>
</dbReference>
<dbReference type="EMBL" id="KI545873">
    <property type="protein sequence ID" value="EST06579.1"/>
    <property type="molecule type" value="Genomic_DNA"/>
</dbReference>
<dbReference type="OMA" id="ERRDWMI"/>
<organism evidence="3 4">
    <name type="scientific">Kalmanozyma brasiliensis (strain GHG001)</name>
    <name type="common">Yeast</name>
    <name type="synonym">Pseudozyma brasiliensis</name>
    <dbReference type="NCBI Taxonomy" id="1365824"/>
    <lineage>
        <taxon>Eukaryota</taxon>
        <taxon>Fungi</taxon>
        <taxon>Dikarya</taxon>
        <taxon>Basidiomycota</taxon>
        <taxon>Ustilaginomycotina</taxon>
        <taxon>Ustilaginomycetes</taxon>
        <taxon>Ustilaginales</taxon>
        <taxon>Ustilaginaceae</taxon>
        <taxon>Kalmanozyma</taxon>
    </lineage>
</organism>
<dbReference type="eggNOG" id="ENOG502S3WR">
    <property type="taxonomic scope" value="Eukaryota"/>
</dbReference>
<feature type="region of interest" description="Disordered" evidence="1">
    <location>
        <begin position="439"/>
        <end position="480"/>
    </location>
</feature>
<gene>
    <name evidence="3" type="ORF">PSEUBRA_SCAF3g04106</name>
</gene>
<feature type="region of interest" description="Disordered" evidence="1">
    <location>
        <begin position="246"/>
        <end position="271"/>
    </location>
</feature>
<reference evidence="4" key="1">
    <citation type="journal article" date="2013" name="Genome Announc.">
        <title>Draft genome sequence of Pseudozyma brasiliensis sp. nov. strain GHG001, a high producer of endo-1,4-xylanase isolated from an insect pest of sugarcane.</title>
        <authorList>
            <person name="Oliveira J.V.D.C."/>
            <person name="dos Santos R.A.C."/>
            <person name="Borges T.A."/>
            <person name="Riano-Pachon D.M."/>
            <person name="Goldman G.H."/>
        </authorList>
    </citation>
    <scope>NUCLEOTIDE SEQUENCE [LARGE SCALE GENOMIC DNA]</scope>
    <source>
        <strain evidence="4">GHG001</strain>
    </source>
</reference>
<dbReference type="HOGENOM" id="CLU_581556_0_0_1"/>
<evidence type="ECO:0000259" key="2">
    <source>
        <dbReference type="Pfam" id="PF06911"/>
    </source>
</evidence>
<dbReference type="InterPro" id="IPR045036">
    <property type="entry name" value="Spartin-like"/>
</dbReference>
<dbReference type="PANTHER" id="PTHR21068:SF43">
    <property type="entry name" value="SPARTIN"/>
    <property type="match status" value="1"/>
</dbReference>
<dbReference type="GO" id="GO:0005886">
    <property type="term" value="C:plasma membrane"/>
    <property type="evidence" value="ECO:0007669"/>
    <property type="project" value="TreeGrafter"/>
</dbReference>
<dbReference type="Pfam" id="PF06911">
    <property type="entry name" value="Senescence"/>
    <property type="match status" value="1"/>
</dbReference>
<proteinExistence type="predicted"/>
<dbReference type="PANTHER" id="PTHR21068">
    <property type="entry name" value="SPARTIN"/>
    <property type="match status" value="1"/>
</dbReference>
<dbReference type="GO" id="GO:0051301">
    <property type="term" value="P:cell division"/>
    <property type="evidence" value="ECO:0007669"/>
    <property type="project" value="TreeGrafter"/>
</dbReference>
<feature type="compositionally biased region" description="Low complexity" evidence="1">
    <location>
        <begin position="250"/>
        <end position="261"/>
    </location>
</feature>
<sequence>MSSINSDQSSKGVELLSIPGAIATQEYHGDTVILASGKLQALLVTIEMRDSAHQSHTTTNKEKEADHSTDLWLVLSIGDDFSLPVAANQRIIPEGDTYKRSYLFPSVELEGASIKVSLPATTNVNTITRFQQILSQYAAFEDDDRSDAGTMELMDEDGQVLGVVQGFTVRESDAVSDSGNEKDPVLIDLPPESVNEGEEKQDLQVDVLSPEERRDWMIKGADTISRTIVKSADFVGGKIQGAANSYMSKTPAAGSPGTTTPNNEKTEAGRDPLKFGPKTHASAQQLNDWSGQAVQMSAKTTGAILQMAGNIGDKIGRKTGIQRKTNPDGSSGPAPKGIRGFVNRGLIAANTVLDGIDAGAQTLLYTSGQAASDVVGHRYGDDAREVANAFGRTGKNVFIVYKDVRGIRRSALLKAARGRVMKAKLQDGREVTIKVDEKGQAVASSVSGSATGTSTAQTSSATSEKSSYVSASENQDPPAY</sequence>
<evidence type="ECO:0000313" key="4">
    <source>
        <dbReference type="Proteomes" id="UP000019377"/>
    </source>
</evidence>
<feature type="compositionally biased region" description="Low complexity" evidence="1">
    <location>
        <begin position="440"/>
        <end position="473"/>
    </location>
</feature>
<dbReference type="GeneID" id="27420721"/>
<dbReference type="STRING" id="1365824.V5EWC2"/>
<dbReference type="AlphaFoldDB" id="V5EWC2"/>
<accession>V5EWC2</accession>
<protein>
    <recommendedName>
        <fullName evidence="2">Senescence domain-containing protein</fullName>
    </recommendedName>
</protein>
<feature type="domain" description="Senescence" evidence="2">
    <location>
        <begin position="215"/>
        <end position="416"/>
    </location>
</feature>